<keyword evidence="3" id="KW-1185">Reference proteome</keyword>
<reference evidence="2 3" key="1">
    <citation type="journal article" date="2018" name="Front. Plant Sci.">
        <title>Red Clover (Trifolium pratense) and Zigzag Clover (T. medium) - A Picture of Genomic Similarities and Differences.</title>
        <authorList>
            <person name="Dluhosova J."/>
            <person name="Istvanek J."/>
            <person name="Nedelnik J."/>
            <person name="Repkova J."/>
        </authorList>
    </citation>
    <scope>NUCLEOTIDE SEQUENCE [LARGE SCALE GENOMIC DNA]</scope>
    <source>
        <strain evidence="3">cv. 10/8</strain>
        <tissue evidence="2">Leaf</tissue>
    </source>
</reference>
<evidence type="ECO:0000313" key="3">
    <source>
        <dbReference type="Proteomes" id="UP000265520"/>
    </source>
</evidence>
<evidence type="ECO:0000313" key="2">
    <source>
        <dbReference type="EMBL" id="MCI43163.1"/>
    </source>
</evidence>
<accession>A0A392S2M2</accession>
<organism evidence="2 3">
    <name type="scientific">Trifolium medium</name>
    <dbReference type="NCBI Taxonomy" id="97028"/>
    <lineage>
        <taxon>Eukaryota</taxon>
        <taxon>Viridiplantae</taxon>
        <taxon>Streptophyta</taxon>
        <taxon>Embryophyta</taxon>
        <taxon>Tracheophyta</taxon>
        <taxon>Spermatophyta</taxon>
        <taxon>Magnoliopsida</taxon>
        <taxon>eudicotyledons</taxon>
        <taxon>Gunneridae</taxon>
        <taxon>Pentapetalae</taxon>
        <taxon>rosids</taxon>
        <taxon>fabids</taxon>
        <taxon>Fabales</taxon>
        <taxon>Fabaceae</taxon>
        <taxon>Papilionoideae</taxon>
        <taxon>50 kb inversion clade</taxon>
        <taxon>NPAAA clade</taxon>
        <taxon>Hologalegina</taxon>
        <taxon>IRL clade</taxon>
        <taxon>Trifolieae</taxon>
        <taxon>Trifolium</taxon>
    </lineage>
</organism>
<dbReference type="Proteomes" id="UP000265520">
    <property type="component" value="Unassembled WGS sequence"/>
</dbReference>
<proteinExistence type="predicted"/>
<name>A0A392S2M2_9FABA</name>
<protein>
    <submittedName>
        <fullName evidence="2">Uncharacterized protein</fullName>
    </submittedName>
</protein>
<comment type="caution">
    <text evidence="2">The sequence shown here is derived from an EMBL/GenBank/DDBJ whole genome shotgun (WGS) entry which is preliminary data.</text>
</comment>
<feature type="non-terminal residue" evidence="2">
    <location>
        <position position="45"/>
    </location>
</feature>
<evidence type="ECO:0000256" key="1">
    <source>
        <dbReference type="SAM" id="MobiDB-lite"/>
    </source>
</evidence>
<feature type="region of interest" description="Disordered" evidence="1">
    <location>
        <begin position="20"/>
        <end position="45"/>
    </location>
</feature>
<sequence length="45" mass="4864">MSQINARPGMEVLQVLGSNQMPHLSHGPSHHRRHSAVVGDVPDSP</sequence>
<dbReference type="EMBL" id="LXQA010313633">
    <property type="protein sequence ID" value="MCI43163.1"/>
    <property type="molecule type" value="Genomic_DNA"/>
</dbReference>
<dbReference type="AlphaFoldDB" id="A0A392S2M2"/>